<keyword evidence="3" id="KW-0378">Hydrolase</keyword>
<feature type="compositionally biased region" description="Polar residues" evidence="5">
    <location>
        <begin position="168"/>
        <end position="180"/>
    </location>
</feature>
<keyword evidence="4" id="KW-0443">Lipid metabolism</keyword>
<evidence type="ECO:0000313" key="9">
    <source>
        <dbReference type="RefSeq" id="XP_050925162.1"/>
    </source>
</evidence>
<proteinExistence type="inferred from homology"/>
<dbReference type="GO" id="GO:0016410">
    <property type="term" value="F:N-acyltransferase activity"/>
    <property type="evidence" value="ECO:0007669"/>
    <property type="project" value="TreeGrafter"/>
</dbReference>
<evidence type="ECO:0000256" key="4">
    <source>
        <dbReference type="ARBA" id="ARBA00023098"/>
    </source>
</evidence>
<dbReference type="Gene3D" id="3.90.1720.10">
    <property type="entry name" value="endopeptidase domain like (from Nostoc punctiforme)"/>
    <property type="match status" value="1"/>
</dbReference>
<dbReference type="RefSeq" id="XP_050925161.1">
    <property type="nucleotide sequence ID" value="XM_051069204.1"/>
</dbReference>
<dbReference type="GeneID" id="108879378"/>
<evidence type="ECO:0000313" key="14">
    <source>
        <dbReference type="RefSeq" id="XP_050928394.1"/>
    </source>
</evidence>
<reference evidence="8 9" key="1">
    <citation type="submission" date="2025-04" db="UniProtKB">
        <authorList>
            <consortium name="RefSeq"/>
        </authorList>
    </citation>
    <scope>IDENTIFICATION</scope>
    <source>
        <tissue evidence="8 9">Brain</tissue>
    </source>
</reference>
<dbReference type="PANTHER" id="PTHR13943:SF31">
    <property type="entry name" value="PHOSPHOLIPASE A AND ACYLTRANSFERASE 3"/>
    <property type="match status" value="1"/>
</dbReference>
<dbReference type="PANTHER" id="PTHR13943">
    <property type="entry name" value="HRAS-LIKE SUPPRESSOR - RELATED"/>
    <property type="match status" value="1"/>
</dbReference>
<dbReference type="GO" id="GO:0070292">
    <property type="term" value="P:N-acylphosphatidylethanolamine metabolic process"/>
    <property type="evidence" value="ECO:0007669"/>
    <property type="project" value="TreeGrafter"/>
</dbReference>
<evidence type="ECO:0000313" key="10">
    <source>
        <dbReference type="RefSeq" id="XP_050925163.1"/>
    </source>
</evidence>
<name>A0AAJ8B3A1_LATCA</name>
<dbReference type="GO" id="GO:0004623">
    <property type="term" value="F:phospholipase A2 activity"/>
    <property type="evidence" value="ECO:0007669"/>
    <property type="project" value="TreeGrafter"/>
</dbReference>
<evidence type="ECO:0000313" key="15">
    <source>
        <dbReference type="RefSeq" id="XP_050928395.1"/>
    </source>
</evidence>
<dbReference type="RefSeq" id="XP_050928397.1">
    <property type="nucleotide sequence ID" value="XM_051072440.1"/>
</dbReference>
<feature type="domain" description="LRAT" evidence="6">
    <location>
        <begin position="15"/>
        <end position="125"/>
    </location>
</feature>
<comment type="similarity">
    <text evidence="1">Belongs to the H-rev107 family.</text>
</comment>
<organism evidence="7 11">
    <name type="scientific">Lates calcarifer</name>
    <name type="common">Barramundi</name>
    <name type="synonym">Holocentrus calcarifer</name>
    <dbReference type="NCBI Taxonomy" id="8187"/>
    <lineage>
        <taxon>Eukaryota</taxon>
        <taxon>Metazoa</taxon>
        <taxon>Chordata</taxon>
        <taxon>Craniata</taxon>
        <taxon>Vertebrata</taxon>
        <taxon>Euteleostomi</taxon>
        <taxon>Actinopterygii</taxon>
        <taxon>Neopterygii</taxon>
        <taxon>Teleostei</taxon>
        <taxon>Neoteleostei</taxon>
        <taxon>Acanthomorphata</taxon>
        <taxon>Carangaria</taxon>
        <taxon>Carangaria incertae sedis</taxon>
        <taxon>Centropomidae</taxon>
        <taxon>Lates</taxon>
    </lineage>
</organism>
<evidence type="ECO:0000313" key="11">
    <source>
        <dbReference type="RefSeq" id="XP_050925164.1"/>
    </source>
</evidence>
<feature type="region of interest" description="Disordered" evidence="5">
    <location>
        <begin position="157"/>
        <end position="180"/>
    </location>
</feature>
<dbReference type="RefSeq" id="XP_050928395.1">
    <property type="nucleotide sequence ID" value="XM_051072438.1"/>
</dbReference>
<keyword evidence="2" id="KW-0808">Transferase</keyword>
<dbReference type="RefSeq" id="XP_050925162.1">
    <property type="nucleotide sequence ID" value="XM_051069205.1"/>
</dbReference>
<dbReference type="RefSeq" id="XP_050925163.1">
    <property type="nucleotide sequence ID" value="XM_051069206.1"/>
</dbReference>
<dbReference type="RefSeq" id="XP_050925164.1">
    <property type="nucleotide sequence ID" value="XM_051069207.1"/>
</dbReference>
<evidence type="ECO:0000313" key="13">
    <source>
        <dbReference type="RefSeq" id="XP_050925166.1"/>
    </source>
</evidence>
<dbReference type="RefSeq" id="XP_050925166.1">
    <property type="nucleotide sequence ID" value="XM_051069209.1"/>
</dbReference>
<evidence type="ECO:0000256" key="1">
    <source>
        <dbReference type="ARBA" id="ARBA00007824"/>
    </source>
</evidence>
<dbReference type="RefSeq" id="XP_050925165.1">
    <property type="nucleotide sequence ID" value="XM_051069208.1"/>
</dbReference>
<dbReference type="AlphaFoldDB" id="A0AAJ8B3A1"/>
<evidence type="ECO:0000313" key="12">
    <source>
        <dbReference type="RefSeq" id="XP_050925165.1"/>
    </source>
</evidence>
<evidence type="ECO:0000313" key="18">
    <source>
        <dbReference type="RefSeq" id="XP_050928398.1"/>
    </source>
</evidence>
<dbReference type="InterPro" id="IPR051496">
    <property type="entry name" value="H-rev107_PLA/AT"/>
</dbReference>
<evidence type="ECO:0000259" key="6">
    <source>
        <dbReference type="PROSITE" id="PS51934"/>
    </source>
</evidence>
<dbReference type="RefSeq" id="XP_050928394.1">
    <property type="nucleotide sequence ID" value="XM_051072437.1"/>
</dbReference>
<evidence type="ECO:0000313" key="8">
    <source>
        <dbReference type="RefSeq" id="XP_050925161.1"/>
    </source>
</evidence>
<dbReference type="Pfam" id="PF04970">
    <property type="entry name" value="LRAT"/>
    <property type="match status" value="1"/>
</dbReference>
<evidence type="ECO:0000313" key="16">
    <source>
        <dbReference type="RefSeq" id="XP_050928396.1"/>
    </source>
</evidence>
<evidence type="ECO:0000256" key="2">
    <source>
        <dbReference type="ARBA" id="ARBA00022679"/>
    </source>
</evidence>
<accession>A0AAJ8B3A1</accession>
<dbReference type="InterPro" id="IPR007053">
    <property type="entry name" value="LRAT_dom"/>
</dbReference>
<dbReference type="PROSITE" id="PS51934">
    <property type="entry name" value="LRAT"/>
    <property type="match status" value="1"/>
</dbReference>
<evidence type="ECO:0000256" key="3">
    <source>
        <dbReference type="ARBA" id="ARBA00022801"/>
    </source>
</evidence>
<gene>
    <name evidence="8 9 10 11 12 13" type="primary">LOC108879378</name>
    <name evidence="14 15 16 17 18" type="synonym">LOC108872595</name>
</gene>
<keyword evidence="14 15" id="KW-0012">Acyltransferase</keyword>
<dbReference type="GO" id="GO:0008970">
    <property type="term" value="F:phospholipase A1 activity"/>
    <property type="evidence" value="ECO:0007669"/>
    <property type="project" value="TreeGrafter"/>
</dbReference>
<sequence length="180" mass="19898">MASTQSDMKPQPGDLIEIFRGSYQHWAVYIGDGLVVHFTTTGEGGVASLLHDRAKVKKEKLLAVVGTDKWHINNTLDKKYKPFPADNIVQAACVLVDIELPYNVIRFNCEHFANEMRYHKAVSRQVNEAGEVVLVMAAGVAIALLVSLGIRSLKNCEEEGEEEKEENTQGLKSQVTDSLA</sequence>
<dbReference type="RefSeq" id="XP_050928398.1">
    <property type="nucleotide sequence ID" value="XM_051072441.1"/>
</dbReference>
<evidence type="ECO:0000313" key="17">
    <source>
        <dbReference type="RefSeq" id="XP_050928397.1"/>
    </source>
</evidence>
<dbReference type="Proteomes" id="UP000694890">
    <property type="component" value="Linkage group LG8"/>
</dbReference>
<evidence type="ECO:0000256" key="5">
    <source>
        <dbReference type="SAM" id="MobiDB-lite"/>
    </source>
</evidence>
<protein>
    <submittedName>
        <fullName evidence="14 15">Phospholipase A and acyltransferase 3 isoform X2</fullName>
    </submittedName>
    <submittedName>
        <fullName evidence="8 9">Phospholipase A and acyltransferase 3-like isoform X2</fullName>
    </submittedName>
</protein>
<dbReference type="GO" id="GO:0005737">
    <property type="term" value="C:cytoplasm"/>
    <property type="evidence" value="ECO:0007669"/>
    <property type="project" value="TreeGrafter"/>
</dbReference>
<evidence type="ECO:0000313" key="7">
    <source>
        <dbReference type="Proteomes" id="UP000694890"/>
    </source>
</evidence>
<dbReference type="RefSeq" id="XP_050928396.1">
    <property type="nucleotide sequence ID" value="XM_051072439.1"/>
</dbReference>